<evidence type="ECO:0000256" key="3">
    <source>
        <dbReference type="SAM" id="Coils"/>
    </source>
</evidence>
<evidence type="ECO:0000259" key="4">
    <source>
        <dbReference type="PROSITE" id="PS50994"/>
    </source>
</evidence>
<dbReference type="Proteomes" id="UP001151760">
    <property type="component" value="Unassembled WGS sequence"/>
</dbReference>
<accession>A0ABQ4YSV7</accession>
<reference evidence="5" key="1">
    <citation type="journal article" date="2022" name="Int. J. Mol. Sci.">
        <title>Draft Genome of Tanacetum Coccineum: Genomic Comparison of Closely Related Tanacetum-Family Plants.</title>
        <authorList>
            <person name="Yamashiro T."/>
            <person name="Shiraishi A."/>
            <person name="Nakayama K."/>
            <person name="Satake H."/>
        </authorList>
    </citation>
    <scope>NUCLEOTIDE SEQUENCE</scope>
</reference>
<evidence type="ECO:0000256" key="2">
    <source>
        <dbReference type="ARBA" id="ARBA00022801"/>
    </source>
</evidence>
<dbReference type="Gene3D" id="3.30.420.10">
    <property type="entry name" value="Ribonuclease H-like superfamily/Ribonuclease H"/>
    <property type="match status" value="1"/>
</dbReference>
<dbReference type="InterPro" id="IPR036397">
    <property type="entry name" value="RNaseH_sf"/>
</dbReference>
<name>A0ABQ4YSV7_9ASTR</name>
<dbReference type="Pfam" id="PF07727">
    <property type="entry name" value="RVT_2"/>
    <property type="match status" value="1"/>
</dbReference>
<feature type="domain" description="Integrase catalytic" evidence="4">
    <location>
        <begin position="1056"/>
        <end position="1237"/>
    </location>
</feature>
<evidence type="ECO:0000313" key="6">
    <source>
        <dbReference type="Proteomes" id="UP001151760"/>
    </source>
</evidence>
<dbReference type="InterPro" id="IPR013103">
    <property type="entry name" value="RVT_2"/>
</dbReference>
<dbReference type="InterPro" id="IPR012337">
    <property type="entry name" value="RNaseH-like_sf"/>
</dbReference>
<dbReference type="PROSITE" id="PS50994">
    <property type="entry name" value="INTEGRASE"/>
    <property type="match status" value="1"/>
</dbReference>
<reference evidence="5" key="2">
    <citation type="submission" date="2022-01" db="EMBL/GenBank/DDBJ databases">
        <authorList>
            <person name="Yamashiro T."/>
            <person name="Shiraishi A."/>
            <person name="Satake H."/>
            <person name="Nakayama K."/>
        </authorList>
    </citation>
    <scope>NUCLEOTIDE SEQUENCE</scope>
</reference>
<keyword evidence="6" id="KW-1185">Reference proteome</keyword>
<dbReference type="SUPFAM" id="SSF53098">
    <property type="entry name" value="Ribonuclease H-like"/>
    <property type="match status" value="1"/>
</dbReference>
<organism evidence="5 6">
    <name type="scientific">Tanacetum coccineum</name>
    <dbReference type="NCBI Taxonomy" id="301880"/>
    <lineage>
        <taxon>Eukaryota</taxon>
        <taxon>Viridiplantae</taxon>
        <taxon>Streptophyta</taxon>
        <taxon>Embryophyta</taxon>
        <taxon>Tracheophyta</taxon>
        <taxon>Spermatophyta</taxon>
        <taxon>Magnoliopsida</taxon>
        <taxon>eudicotyledons</taxon>
        <taxon>Gunneridae</taxon>
        <taxon>Pentapetalae</taxon>
        <taxon>asterids</taxon>
        <taxon>campanulids</taxon>
        <taxon>Asterales</taxon>
        <taxon>Asteraceae</taxon>
        <taxon>Asteroideae</taxon>
        <taxon>Anthemideae</taxon>
        <taxon>Anthemidinae</taxon>
        <taxon>Tanacetum</taxon>
    </lineage>
</organism>
<dbReference type="InterPro" id="IPR001584">
    <property type="entry name" value="Integrase_cat-core"/>
</dbReference>
<dbReference type="InterPro" id="IPR025724">
    <property type="entry name" value="GAG-pre-integrase_dom"/>
</dbReference>
<dbReference type="Pfam" id="PF13976">
    <property type="entry name" value="gag_pre-integrs"/>
    <property type="match status" value="1"/>
</dbReference>
<feature type="coiled-coil region" evidence="3">
    <location>
        <begin position="467"/>
        <end position="508"/>
    </location>
</feature>
<dbReference type="InterPro" id="IPR039537">
    <property type="entry name" value="Retrotran_Ty1/copia-like"/>
</dbReference>
<keyword evidence="1" id="KW-0479">Metal-binding</keyword>
<comment type="caution">
    <text evidence="5">The sequence shown here is derived from an EMBL/GenBank/DDBJ whole genome shotgun (WGS) entry which is preliminary data.</text>
</comment>
<evidence type="ECO:0000256" key="1">
    <source>
        <dbReference type="ARBA" id="ARBA00022723"/>
    </source>
</evidence>
<gene>
    <name evidence="5" type="ORF">Tco_0729858</name>
</gene>
<evidence type="ECO:0000313" key="5">
    <source>
        <dbReference type="EMBL" id="GJS79977.1"/>
    </source>
</evidence>
<proteinExistence type="predicted"/>
<dbReference type="PANTHER" id="PTHR42648">
    <property type="entry name" value="TRANSPOSASE, PUTATIVE-RELATED"/>
    <property type="match status" value="1"/>
</dbReference>
<keyword evidence="3" id="KW-0175">Coiled coil</keyword>
<dbReference type="EMBL" id="BQNB010010637">
    <property type="protein sequence ID" value="GJS79977.1"/>
    <property type="molecule type" value="Genomic_DNA"/>
</dbReference>
<sequence length="1432" mass="163965">MSASKTSQQSLADVGFETRPPMLERGSYIPWASRFRRYINRKRENQKWLNKALDEGPYQFQMFVPAGSTLPTLQTAEDLQGDELLHYDAEIKLMNLILLSIPNEIYNSVDACTMTKEMWKRVKLDSFDDLFDYLLQFEKLVNASWAKTLEKSHDPLALVAHTSSSSRNTSSYYVTHPTSAVDYDDEYQQDDVQTNSEDPLATAMLNQAIIQGDRVNIQSRNSGNTGRNTRCAYVQKEVVEGSNAQNETGNVQRTLRTSYSGNTSTVQCYNCSGKGHYARNFLKPRVRDSKMEEIKELSANICLMARIQPADNTSDAGPSYDSAFISEVQSSSIKDNQEQMYPTHTKIINSTIGDDQIDSNIIFDEPNGNVNSGSVEKDTHVPDLYALEQLARNAYKEAEKQQLFAQKVQQQNTTLTSQLELYKERVRVLENIKGDNNYLNEFLEADRQAKHFNQQAQSQFVRDRDIIRDLEKQRDKLDLAVTDYKRKNEELQKTHLILKRQMSENEDRYHDTILDLEAKLKKNVDLILKLGNSLQGMFMLGPKPFLSNSEIPLHVRDTEDTLDDASKSQQKLIQKNCKRASIFYTSPEEIQLNDFCQDQVKPIVNELQFYFEFFRKLFQRDIKEMKEVFESTESELCEIEKQNDFLKDQLVEASLRHEVEISVLINHECEDTSLYAGIEQIKKNSIEIQEGLQAKIKILEKDVQRCQKQSVDFELKLQHEKEKHKWESTLNNKNTNPLDYSWISKMEKLDNENVSLEFQVQSLIKERDNVKLEYQKLFDSIKKTRSQSQKEMDELIEHVSEKTYAYGAIRAENQNLLSTISELKTRLETVEKGKSVNTKFDMTNVSQNLLCVTPLNKQVFQKKTVVSKTKEKHVVSKPVTLQTSPDKQRGANSNKNVIVPGMYRVVTTQESQTNEAKSDLSSTGMNAASRFSEKLTQSKSLDTTSVVSKPKIDVESASKAKHKVGHNLFSVRQFCDGDLEVAFRSKTCYVRNLKGDDLLIGGREFNFYTISISDMVASSPVCLMSKATSTKSWLWHRRLSHLNFGTINDLTRLDLIDGLPKFKYGKDHICSAYERGKSKKASHPPKLVPSDHSKLELLHMDLCGPMRVYFLHSKDETLEIIKKFIAQAQLNYKAKVCKIRTDNGTEFKNATLKAHYEKLGIMQQFSTARTPQQNGVVERRNRTLVEAARTMLIFSRLPEFLWAKAVATTSDTLNTPFKEDLDNLFGPMFKEYFEKRSFDTPINSAAQLTQFHEDSSSISSIIVEEHEAPPIETTFDEQTSPISLTNADEVNQEDSANFNGKLDFVPYNASSHEEIKSSTAALEPSNVQNFHQNKCDAENIVVQNKTRLVEKGYRQEEGIDFEESFAPVARLEAVRMFIAYAAHKNITIFQMDVKTAFLNGPLKEEVYVSQPEGFIDPEFPDHVYRLKKAIRS</sequence>
<keyword evidence="2" id="KW-0378">Hydrolase</keyword>
<protein>
    <submittedName>
        <fullName evidence="5">Integrase, catalytic region, zinc finger, CCHC-type containing protein</fullName>
    </submittedName>
</protein>
<dbReference type="PANTHER" id="PTHR42648:SF18">
    <property type="entry name" value="RETROTRANSPOSON, UNCLASSIFIED-LIKE PROTEIN"/>
    <property type="match status" value="1"/>
</dbReference>